<dbReference type="PANTHER" id="PTHR33281:SF19">
    <property type="entry name" value="VOLTAGE-DEPENDENT ANION CHANNEL-FORMING PROTEIN YNEE"/>
    <property type="match status" value="1"/>
</dbReference>
<feature type="transmembrane region" description="Helical" evidence="9">
    <location>
        <begin position="233"/>
        <end position="253"/>
    </location>
</feature>
<feature type="compositionally biased region" description="Gly residues" evidence="8">
    <location>
        <begin position="424"/>
        <end position="446"/>
    </location>
</feature>
<evidence type="ECO:0000313" key="10">
    <source>
        <dbReference type="EMBL" id="KXN70763.1"/>
    </source>
</evidence>
<dbReference type="STRING" id="796925.A0A137P6X6"/>
<evidence type="ECO:0000256" key="3">
    <source>
        <dbReference type="ARBA" id="ARBA00022475"/>
    </source>
</evidence>
<feature type="compositionally biased region" description="Basic residues" evidence="8">
    <location>
        <begin position="343"/>
        <end position="353"/>
    </location>
</feature>
<protein>
    <submittedName>
        <fullName evidence="10">UPF0187-domain-containing protein</fullName>
    </submittedName>
</protein>
<dbReference type="AlphaFoldDB" id="A0A137P6X6"/>
<comment type="subcellular location">
    <subcellularLocation>
        <location evidence="1">Cell membrane</location>
        <topology evidence="1">Multi-pass membrane protein</topology>
    </subcellularLocation>
</comment>
<keyword evidence="4 9" id="KW-0812">Transmembrane</keyword>
<keyword evidence="6" id="KW-0406">Ion transport</keyword>
<feature type="region of interest" description="Disordered" evidence="8">
    <location>
        <begin position="343"/>
        <end position="446"/>
    </location>
</feature>
<accession>A0A137P6X6</accession>
<feature type="compositionally biased region" description="Polar residues" evidence="8">
    <location>
        <begin position="361"/>
        <end position="414"/>
    </location>
</feature>
<dbReference type="InterPro" id="IPR044669">
    <property type="entry name" value="YneE/VCCN1/2-like"/>
</dbReference>
<proteinExistence type="predicted"/>
<dbReference type="GO" id="GO:0005254">
    <property type="term" value="F:chloride channel activity"/>
    <property type="evidence" value="ECO:0007669"/>
    <property type="project" value="InterPro"/>
</dbReference>
<feature type="transmembrane region" description="Helical" evidence="9">
    <location>
        <begin position="33"/>
        <end position="50"/>
    </location>
</feature>
<keyword evidence="11" id="KW-1185">Reference proteome</keyword>
<keyword evidence="5 9" id="KW-1133">Transmembrane helix</keyword>
<evidence type="ECO:0000313" key="11">
    <source>
        <dbReference type="Proteomes" id="UP000070444"/>
    </source>
</evidence>
<evidence type="ECO:0000256" key="2">
    <source>
        <dbReference type="ARBA" id="ARBA00022448"/>
    </source>
</evidence>
<gene>
    <name evidence="10" type="ORF">CONCODRAFT_39047</name>
</gene>
<evidence type="ECO:0000256" key="6">
    <source>
        <dbReference type="ARBA" id="ARBA00023065"/>
    </source>
</evidence>
<keyword evidence="7 9" id="KW-0472">Membrane</keyword>
<evidence type="ECO:0000256" key="9">
    <source>
        <dbReference type="SAM" id="Phobius"/>
    </source>
</evidence>
<dbReference type="GO" id="GO:0005886">
    <property type="term" value="C:plasma membrane"/>
    <property type="evidence" value="ECO:0007669"/>
    <property type="project" value="UniProtKB-SubCell"/>
</dbReference>
<keyword evidence="3" id="KW-1003">Cell membrane</keyword>
<dbReference type="Proteomes" id="UP000070444">
    <property type="component" value="Unassembled WGS sequence"/>
</dbReference>
<evidence type="ECO:0000256" key="8">
    <source>
        <dbReference type="SAM" id="MobiDB-lite"/>
    </source>
</evidence>
<evidence type="ECO:0000256" key="7">
    <source>
        <dbReference type="ARBA" id="ARBA00023136"/>
    </source>
</evidence>
<sequence>MPIKRSKTSFELSNYNSFNLNLFRYKGTVINHVLPKCIFFGVWSAALYVLNRYVQLLAVPNTIVAVLGTFISLLLVFRTNTAYDRYWEGRKVWSTMKVCLRNLARLTWLHCEEKDAKDRAIKEHIISLLISFAVYTKHHLRQEFDVDYQDCEGLMHNFPETGGTTPDKSIRNNDSHSFPLIIIQRLSAFIAYQVETNRVNVSVQGVLINTLTTLTDCLTGFERILYTPIPTAYAVHLNQSLWIFCLVLPFQLLSILKDAPWVSIPFTILSTFVLFGILNIGEEIENPFGYDLNDLPLDDYCATIRKELECICKLSSNEIMVQAEEGLKFNLVQMSLVNDKTSKFNKHKKAKRKLNLDGTAATGSSRSTAMSRGTSSNPSTMGRSTSSDPSTLTNSTKFSPQQSSETTFQSPSSQYRREKDAGESSGGPGGDSGGGGAGGGAGGGDD</sequence>
<name>A0A137P6X6_CONC2</name>
<dbReference type="PANTHER" id="PTHR33281">
    <property type="entry name" value="UPF0187 PROTEIN YNEE"/>
    <property type="match status" value="1"/>
</dbReference>
<evidence type="ECO:0000256" key="1">
    <source>
        <dbReference type="ARBA" id="ARBA00004651"/>
    </source>
</evidence>
<dbReference type="Pfam" id="PF25539">
    <property type="entry name" value="Bestrophin_2"/>
    <property type="match status" value="1"/>
</dbReference>
<evidence type="ECO:0000256" key="4">
    <source>
        <dbReference type="ARBA" id="ARBA00022692"/>
    </source>
</evidence>
<organism evidence="10 11">
    <name type="scientific">Conidiobolus coronatus (strain ATCC 28846 / CBS 209.66 / NRRL 28638)</name>
    <name type="common">Delacroixia coronata</name>
    <dbReference type="NCBI Taxonomy" id="796925"/>
    <lineage>
        <taxon>Eukaryota</taxon>
        <taxon>Fungi</taxon>
        <taxon>Fungi incertae sedis</taxon>
        <taxon>Zoopagomycota</taxon>
        <taxon>Entomophthoromycotina</taxon>
        <taxon>Entomophthoromycetes</taxon>
        <taxon>Entomophthorales</taxon>
        <taxon>Ancylistaceae</taxon>
        <taxon>Conidiobolus</taxon>
    </lineage>
</organism>
<dbReference type="OMA" id="AYVNCLA"/>
<reference evidence="10 11" key="1">
    <citation type="journal article" date="2015" name="Genome Biol. Evol.">
        <title>Phylogenomic analyses indicate that early fungi evolved digesting cell walls of algal ancestors of land plants.</title>
        <authorList>
            <person name="Chang Y."/>
            <person name="Wang S."/>
            <person name="Sekimoto S."/>
            <person name="Aerts A.L."/>
            <person name="Choi C."/>
            <person name="Clum A."/>
            <person name="LaButti K.M."/>
            <person name="Lindquist E.A."/>
            <person name="Yee Ngan C."/>
            <person name="Ohm R.A."/>
            <person name="Salamov A.A."/>
            <person name="Grigoriev I.V."/>
            <person name="Spatafora J.W."/>
            <person name="Berbee M.L."/>
        </authorList>
    </citation>
    <scope>NUCLEOTIDE SEQUENCE [LARGE SCALE GENOMIC DNA]</scope>
    <source>
        <strain evidence="10 11">NRRL 28638</strain>
    </source>
</reference>
<dbReference type="EMBL" id="KQ964493">
    <property type="protein sequence ID" value="KXN70763.1"/>
    <property type="molecule type" value="Genomic_DNA"/>
</dbReference>
<feature type="transmembrane region" description="Helical" evidence="9">
    <location>
        <begin position="259"/>
        <end position="278"/>
    </location>
</feature>
<keyword evidence="2" id="KW-0813">Transport</keyword>
<evidence type="ECO:0000256" key="5">
    <source>
        <dbReference type="ARBA" id="ARBA00022989"/>
    </source>
</evidence>
<dbReference type="OrthoDB" id="1368at2759"/>
<feature type="transmembrane region" description="Helical" evidence="9">
    <location>
        <begin position="56"/>
        <end position="77"/>
    </location>
</feature>